<evidence type="ECO:0000259" key="9">
    <source>
        <dbReference type="Pfam" id="PF02366"/>
    </source>
</evidence>
<sequence length="604" mass="68114">MMEFAKTWKIPAALLAVMFALMLGSSLGDSLTTDEDAHIPAGYSYVRYLDFRLNPEHPPLVKALAGLPLLFLNLNFPTDIASWTTDVNGQWDQGRKFIFGSGNNPDQIIFWARLPMILLTILLGILFYWWTQKNFGRRTASLAILLFAFSPTLIAHGRLVTTDIGASIGFLIGIATFLKFLERPTWKNTLIAGAALGIAALLKYSTFLLVPIYGVLLLVWAASQLDIDWKSRARLALYLIGKTIVIGAIAVVAISLVYGVFTWNYPQARQESDSQYILRSFGNRALVNIQDQLVSYPMTRPFGHYFLGLLMVVQRSAGGNTNYFLGEVTNGGSYLYFPIVYLAKETLAFHILTLMAMGLALMRLRRARPWGFKRIGYWVRNNFALFASAFFIIFYWAYSMKSPLNIGVRHVLPTFPFIYILVSREIASWLRGVQSPAPADWRMAISAIYRNFIAPIPRYLVVGILLLWLIAETLLVYPNFLSYYNELAGGTANGYKIATDSNYDWGQDLKRLDKYLRTHGIEKISLEYFGGGEPSYYLGDKFTPWWSSRGPALGYFAISATLLEGATEPTGPGFSRKPEDSYLWLKNYQPVGRAGYSIFIYQLP</sequence>
<proteinExistence type="predicted"/>
<evidence type="ECO:0000256" key="5">
    <source>
        <dbReference type="ARBA" id="ARBA00022692"/>
    </source>
</evidence>
<feature type="transmembrane region" description="Helical" evidence="8">
    <location>
        <begin position="235"/>
        <end position="261"/>
    </location>
</feature>
<feature type="transmembrane region" description="Helical" evidence="8">
    <location>
        <begin position="459"/>
        <end position="477"/>
    </location>
</feature>
<evidence type="ECO:0000313" key="11">
    <source>
        <dbReference type="Proteomes" id="UP000178710"/>
    </source>
</evidence>
<organism evidence="10 11">
    <name type="scientific">Candidatus Sungbacteria bacterium RIFCSPHIGHO2_02_FULL_49_20</name>
    <dbReference type="NCBI Taxonomy" id="1802272"/>
    <lineage>
        <taxon>Bacteria</taxon>
        <taxon>Candidatus Sungiibacteriota</taxon>
    </lineage>
</organism>
<feature type="domain" description="ArnT-like N-terminal" evidence="9">
    <location>
        <begin position="55"/>
        <end position="256"/>
    </location>
</feature>
<keyword evidence="2" id="KW-1003">Cell membrane</keyword>
<evidence type="ECO:0000256" key="7">
    <source>
        <dbReference type="ARBA" id="ARBA00023136"/>
    </source>
</evidence>
<feature type="transmembrane region" description="Helical" evidence="8">
    <location>
        <begin position="142"/>
        <end position="158"/>
    </location>
</feature>
<dbReference type="GO" id="GO:0006493">
    <property type="term" value="P:protein O-linked glycosylation"/>
    <property type="evidence" value="ECO:0007669"/>
    <property type="project" value="InterPro"/>
</dbReference>
<reference evidence="10 11" key="1">
    <citation type="journal article" date="2016" name="Nat. Commun.">
        <title>Thousands of microbial genomes shed light on interconnected biogeochemical processes in an aquifer system.</title>
        <authorList>
            <person name="Anantharaman K."/>
            <person name="Brown C.T."/>
            <person name="Hug L.A."/>
            <person name="Sharon I."/>
            <person name="Castelle C.J."/>
            <person name="Probst A.J."/>
            <person name="Thomas B.C."/>
            <person name="Singh A."/>
            <person name="Wilkins M.J."/>
            <person name="Karaoz U."/>
            <person name="Brodie E.L."/>
            <person name="Williams K.H."/>
            <person name="Hubbard S.S."/>
            <person name="Banfield J.F."/>
        </authorList>
    </citation>
    <scope>NUCLEOTIDE SEQUENCE [LARGE SCALE GENOMIC DNA]</scope>
</reference>
<evidence type="ECO:0000256" key="6">
    <source>
        <dbReference type="ARBA" id="ARBA00022989"/>
    </source>
</evidence>
<evidence type="ECO:0000256" key="4">
    <source>
        <dbReference type="ARBA" id="ARBA00022679"/>
    </source>
</evidence>
<dbReference type="GO" id="GO:0005886">
    <property type="term" value="C:plasma membrane"/>
    <property type="evidence" value="ECO:0007669"/>
    <property type="project" value="UniProtKB-SubCell"/>
</dbReference>
<evidence type="ECO:0000256" key="1">
    <source>
        <dbReference type="ARBA" id="ARBA00004651"/>
    </source>
</evidence>
<dbReference type="PANTHER" id="PTHR33908">
    <property type="entry name" value="MANNOSYLTRANSFERASE YKCB-RELATED"/>
    <property type="match status" value="1"/>
</dbReference>
<dbReference type="AlphaFoldDB" id="A0A1G2KQD7"/>
<dbReference type="InterPro" id="IPR050297">
    <property type="entry name" value="LipidA_mod_glycosyltrf_83"/>
</dbReference>
<keyword evidence="4" id="KW-0808">Transferase</keyword>
<dbReference type="GO" id="GO:0009103">
    <property type="term" value="P:lipopolysaccharide biosynthetic process"/>
    <property type="evidence" value="ECO:0007669"/>
    <property type="project" value="UniProtKB-ARBA"/>
</dbReference>
<keyword evidence="6 8" id="KW-1133">Transmembrane helix</keyword>
<comment type="subcellular location">
    <subcellularLocation>
        <location evidence="1">Cell membrane</location>
        <topology evidence="1">Multi-pass membrane protein</topology>
    </subcellularLocation>
</comment>
<keyword evidence="7 8" id="KW-0472">Membrane</keyword>
<feature type="transmembrane region" description="Helical" evidence="8">
    <location>
        <begin position="377"/>
        <end position="398"/>
    </location>
</feature>
<feature type="transmembrane region" description="Helical" evidence="8">
    <location>
        <begin position="404"/>
        <end position="422"/>
    </location>
</feature>
<feature type="transmembrane region" description="Helical" evidence="8">
    <location>
        <begin position="164"/>
        <end position="181"/>
    </location>
</feature>
<dbReference type="EMBL" id="MHQK01000047">
    <property type="protein sequence ID" value="OHA00822.1"/>
    <property type="molecule type" value="Genomic_DNA"/>
</dbReference>
<name>A0A1G2KQD7_9BACT</name>
<evidence type="ECO:0000313" key="10">
    <source>
        <dbReference type="EMBL" id="OHA00822.1"/>
    </source>
</evidence>
<feature type="transmembrane region" description="Helical" evidence="8">
    <location>
        <begin position="108"/>
        <end position="130"/>
    </location>
</feature>
<dbReference type="PANTHER" id="PTHR33908:SF11">
    <property type="entry name" value="MEMBRANE PROTEIN"/>
    <property type="match status" value="1"/>
</dbReference>
<dbReference type="Proteomes" id="UP000178710">
    <property type="component" value="Unassembled WGS sequence"/>
</dbReference>
<protein>
    <recommendedName>
        <fullName evidence="9">ArnT-like N-terminal domain-containing protein</fullName>
    </recommendedName>
</protein>
<evidence type="ECO:0000256" key="2">
    <source>
        <dbReference type="ARBA" id="ARBA00022475"/>
    </source>
</evidence>
<dbReference type="GO" id="GO:0000030">
    <property type="term" value="F:mannosyltransferase activity"/>
    <property type="evidence" value="ECO:0007669"/>
    <property type="project" value="InterPro"/>
</dbReference>
<dbReference type="GO" id="GO:0016763">
    <property type="term" value="F:pentosyltransferase activity"/>
    <property type="evidence" value="ECO:0007669"/>
    <property type="project" value="TreeGrafter"/>
</dbReference>
<feature type="transmembrane region" description="Helical" evidence="8">
    <location>
        <begin position="346"/>
        <end position="365"/>
    </location>
</feature>
<evidence type="ECO:0000256" key="8">
    <source>
        <dbReference type="SAM" id="Phobius"/>
    </source>
</evidence>
<dbReference type="Pfam" id="PF02366">
    <property type="entry name" value="PMT"/>
    <property type="match status" value="1"/>
</dbReference>
<accession>A0A1G2KQD7</accession>
<comment type="caution">
    <text evidence="10">The sequence shown here is derived from an EMBL/GenBank/DDBJ whole genome shotgun (WGS) entry which is preliminary data.</text>
</comment>
<dbReference type="InterPro" id="IPR003342">
    <property type="entry name" value="ArnT-like_N"/>
</dbReference>
<evidence type="ECO:0000256" key="3">
    <source>
        <dbReference type="ARBA" id="ARBA00022676"/>
    </source>
</evidence>
<keyword evidence="5 8" id="KW-0812">Transmembrane</keyword>
<keyword evidence="3" id="KW-0328">Glycosyltransferase</keyword>
<gene>
    <name evidence="10" type="ORF">A3C12_01475</name>
</gene>
<feature type="transmembrane region" description="Helical" evidence="8">
    <location>
        <begin position="201"/>
        <end position="223"/>
    </location>
</feature>